<keyword evidence="1" id="KW-0007">Acetylation</keyword>
<feature type="transmembrane region" description="Helical" evidence="2">
    <location>
        <begin position="54"/>
        <end position="81"/>
    </location>
</feature>
<keyword evidence="2" id="KW-0472">Membrane</keyword>
<keyword evidence="2" id="KW-1133">Transmembrane helix</keyword>
<name>A0A8C0N772_CANLF</name>
<dbReference type="FunFam" id="3.40.50.150:FF:000269">
    <property type="entry name" value="Methyltransferase-like protein 7A"/>
    <property type="match status" value="1"/>
</dbReference>
<evidence type="ECO:0000313" key="4">
    <source>
        <dbReference type="Ensembl" id="ENSCAFP00030020539.1"/>
    </source>
</evidence>
<reference evidence="4" key="1">
    <citation type="submission" date="2025-08" db="UniProtKB">
        <authorList>
            <consortium name="Ensembl"/>
        </authorList>
    </citation>
    <scope>IDENTIFICATION</scope>
</reference>
<keyword evidence="2" id="KW-0812">Transmembrane</keyword>
<dbReference type="AlphaFoldDB" id="A0A8C0N772"/>
<dbReference type="Ensembl" id="ENSCAFT00030023565.1">
    <property type="protein sequence ID" value="ENSCAFP00030020539.1"/>
    <property type="gene ID" value="ENSCAFG00030012734.1"/>
</dbReference>
<feature type="domain" description="Methyltransferase type 11" evidence="3">
    <location>
        <begin position="129"/>
        <end position="226"/>
    </location>
</feature>
<dbReference type="PANTHER" id="PTHR45036">
    <property type="entry name" value="METHYLTRANSFERASE LIKE 7B"/>
    <property type="match status" value="1"/>
</dbReference>
<dbReference type="Proteomes" id="UP000694429">
    <property type="component" value="Unassembled WGS sequence"/>
</dbReference>
<evidence type="ECO:0000313" key="5">
    <source>
        <dbReference type="Proteomes" id="UP000694429"/>
    </source>
</evidence>
<protein>
    <recommendedName>
        <fullName evidence="3">Methyltransferase type 11 domain-containing protein</fullName>
    </recommendedName>
</protein>
<evidence type="ECO:0000259" key="3">
    <source>
        <dbReference type="Pfam" id="PF08241"/>
    </source>
</evidence>
<evidence type="ECO:0000256" key="2">
    <source>
        <dbReference type="SAM" id="Phobius"/>
    </source>
</evidence>
<dbReference type="SUPFAM" id="SSF53335">
    <property type="entry name" value="S-adenosyl-L-methionine-dependent methyltransferases"/>
    <property type="match status" value="1"/>
</dbReference>
<evidence type="ECO:0000256" key="1">
    <source>
        <dbReference type="ARBA" id="ARBA00022990"/>
    </source>
</evidence>
<accession>A0A8C0N772</accession>
<dbReference type="GO" id="GO:0008757">
    <property type="term" value="F:S-adenosylmethionine-dependent methyltransferase activity"/>
    <property type="evidence" value="ECO:0007669"/>
    <property type="project" value="InterPro"/>
</dbReference>
<dbReference type="Gene3D" id="3.40.50.150">
    <property type="entry name" value="Vaccinia Virus protein VP39"/>
    <property type="match status" value="1"/>
</dbReference>
<proteinExistence type="predicted"/>
<dbReference type="InterPro" id="IPR029063">
    <property type="entry name" value="SAM-dependent_MTases_sf"/>
</dbReference>
<sequence>MRRGGAGRGGAGLRAAAALWLLRGARPVPRPRLPRAPARLGPGAGGQVRAPRRMAVAVVVLRLLVCLLASPLFLLHALGLWSQICKRWWFPHFLARFSVMYNERMAGRKRELFGSLQAFAGPSGRLSLLEVGCGTGANFQFYPPGCRVTCVDPNPNFEKFLIKSIAENRHLQFERFVVAAGEDMPQVADGSVDVVVCTLVLCSVRDQGQILREVCRVLRPGGAFFFLEHVAAESSTWNYFWQQILHPFWHLLFDRCHLTRESWKALERVPFSQLKLQHFQAPLSWELVRPHISGRGVCGSSANLHAFRGQGQLERSSLFLHKLQPKFWTESQLAQIDNTGSKSMPAPVTVFNPDGSC</sequence>
<dbReference type="Pfam" id="PF08241">
    <property type="entry name" value="Methyltransf_11"/>
    <property type="match status" value="1"/>
</dbReference>
<dbReference type="InterPro" id="IPR013216">
    <property type="entry name" value="Methyltransf_11"/>
</dbReference>
<dbReference type="CDD" id="cd02440">
    <property type="entry name" value="AdoMet_MTases"/>
    <property type="match status" value="1"/>
</dbReference>
<dbReference type="PANTHER" id="PTHR45036:SF5">
    <property type="entry name" value="METHYLTRANSFERASE LIKE 7A1-RELATED"/>
    <property type="match status" value="1"/>
</dbReference>
<organism evidence="4 5">
    <name type="scientific">Canis lupus familiaris</name>
    <name type="common">Dog</name>
    <name type="synonym">Canis familiaris</name>
    <dbReference type="NCBI Taxonomy" id="9615"/>
    <lineage>
        <taxon>Eukaryota</taxon>
        <taxon>Metazoa</taxon>
        <taxon>Chordata</taxon>
        <taxon>Craniata</taxon>
        <taxon>Vertebrata</taxon>
        <taxon>Euteleostomi</taxon>
        <taxon>Mammalia</taxon>
        <taxon>Eutheria</taxon>
        <taxon>Laurasiatheria</taxon>
        <taxon>Carnivora</taxon>
        <taxon>Caniformia</taxon>
        <taxon>Canidae</taxon>
        <taxon>Canis</taxon>
    </lineage>
</organism>
<dbReference type="InterPro" id="IPR052356">
    <property type="entry name" value="Thiol_S-MT"/>
</dbReference>